<evidence type="ECO:0000313" key="4">
    <source>
        <dbReference type="Proteomes" id="UP000237000"/>
    </source>
</evidence>
<keyword evidence="4" id="KW-1185">Reference proteome</keyword>
<evidence type="ECO:0000256" key="1">
    <source>
        <dbReference type="SAM" id="MobiDB-lite"/>
    </source>
</evidence>
<proteinExistence type="predicted"/>
<accession>A0A2P5FLL6</accession>
<feature type="signal peptide" evidence="2">
    <location>
        <begin position="1"/>
        <end position="27"/>
    </location>
</feature>
<protein>
    <recommendedName>
        <fullName evidence="5">Transmembrane protein</fullName>
    </recommendedName>
</protein>
<sequence length="104" mass="11120">MASRASTLMILFCLIIASFALVHTTTAAHLKGFRYFKINSKDVPKQPPQGAKGFPNFRRNGNDDPRQPPQGAKGIRPKANVSPASPVLSSLAKALQSKSNGSSN</sequence>
<evidence type="ECO:0008006" key="5">
    <source>
        <dbReference type="Google" id="ProtNLM"/>
    </source>
</evidence>
<feature type="region of interest" description="Disordered" evidence="1">
    <location>
        <begin position="39"/>
        <end position="86"/>
    </location>
</feature>
<organism evidence="3 4">
    <name type="scientific">Trema orientale</name>
    <name type="common">Charcoal tree</name>
    <name type="synonym">Celtis orientalis</name>
    <dbReference type="NCBI Taxonomy" id="63057"/>
    <lineage>
        <taxon>Eukaryota</taxon>
        <taxon>Viridiplantae</taxon>
        <taxon>Streptophyta</taxon>
        <taxon>Embryophyta</taxon>
        <taxon>Tracheophyta</taxon>
        <taxon>Spermatophyta</taxon>
        <taxon>Magnoliopsida</taxon>
        <taxon>eudicotyledons</taxon>
        <taxon>Gunneridae</taxon>
        <taxon>Pentapetalae</taxon>
        <taxon>rosids</taxon>
        <taxon>fabids</taxon>
        <taxon>Rosales</taxon>
        <taxon>Cannabaceae</taxon>
        <taxon>Trema</taxon>
    </lineage>
</organism>
<reference evidence="4" key="1">
    <citation type="submission" date="2016-06" db="EMBL/GenBank/DDBJ databases">
        <title>Parallel loss of symbiosis genes in relatives of nitrogen-fixing non-legume Parasponia.</title>
        <authorList>
            <person name="Van Velzen R."/>
            <person name="Holmer R."/>
            <person name="Bu F."/>
            <person name="Rutten L."/>
            <person name="Van Zeijl A."/>
            <person name="Liu W."/>
            <person name="Santuari L."/>
            <person name="Cao Q."/>
            <person name="Sharma T."/>
            <person name="Shen D."/>
            <person name="Roswanjaya Y."/>
            <person name="Wardhani T."/>
            <person name="Kalhor M.S."/>
            <person name="Jansen J."/>
            <person name="Van den Hoogen J."/>
            <person name="Gungor B."/>
            <person name="Hartog M."/>
            <person name="Hontelez J."/>
            <person name="Verver J."/>
            <person name="Yang W.-C."/>
            <person name="Schijlen E."/>
            <person name="Repin R."/>
            <person name="Schilthuizen M."/>
            <person name="Schranz E."/>
            <person name="Heidstra R."/>
            <person name="Miyata K."/>
            <person name="Fedorova E."/>
            <person name="Kohlen W."/>
            <person name="Bisseling T."/>
            <person name="Smit S."/>
            <person name="Geurts R."/>
        </authorList>
    </citation>
    <scope>NUCLEOTIDE SEQUENCE [LARGE SCALE GENOMIC DNA]</scope>
    <source>
        <strain evidence="4">cv. RG33-2</strain>
    </source>
</reference>
<dbReference type="Proteomes" id="UP000237000">
    <property type="component" value="Unassembled WGS sequence"/>
</dbReference>
<comment type="caution">
    <text evidence="3">The sequence shown here is derived from an EMBL/GenBank/DDBJ whole genome shotgun (WGS) entry which is preliminary data.</text>
</comment>
<evidence type="ECO:0000256" key="2">
    <source>
        <dbReference type="SAM" id="SignalP"/>
    </source>
</evidence>
<dbReference type="AlphaFoldDB" id="A0A2P5FLL6"/>
<keyword evidence="2" id="KW-0732">Signal</keyword>
<gene>
    <name evidence="3" type="ORF">TorRG33x02_055880</name>
</gene>
<evidence type="ECO:0000313" key="3">
    <source>
        <dbReference type="EMBL" id="PON98688.1"/>
    </source>
</evidence>
<dbReference type="InParanoid" id="A0A2P5FLL6"/>
<feature type="chain" id="PRO_5015163639" description="Transmembrane protein" evidence="2">
    <location>
        <begin position="28"/>
        <end position="104"/>
    </location>
</feature>
<dbReference type="EMBL" id="JXTC01000023">
    <property type="protein sequence ID" value="PON98688.1"/>
    <property type="molecule type" value="Genomic_DNA"/>
</dbReference>
<name>A0A2P5FLL6_TREOI</name>
<dbReference type="OrthoDB" id="10403471at2759"/>